<dbReference type="GeneID" id="101691427"/>
<keyword evidence="11" id="KW-0804">Transcription</keyword>
<feature type="domain" description="C2H2-type" evidence="19">
    <location>
        <begin position="629"/>
        <end position="656"/>
    </location>
</feature>
<comment type="subcellular location">
    <subcellularLocation>
        <location evidence="1">Nucleus</location>
    </subcellularLocation>
</comment>
<dbReference type="AlphaFoldDB" id="M3XM96"/>
<feature type="compositionally biased region" description="Acidic residues" evidence="18">
    <location>
        <begin position="800"/>
        <end position="809"/>
    </location>
</feature>
<evidence type="ECO:0000256" key="6">
    <source>
        <dbReference type="ARBA" id="ARBA00022771"/>
    </source>
</evidence>
<evidence type="ECO:0000313" key="20">
    <source>
        <dbReference type="Ensembl" id="ENSMPUP00000000196.1"/>
    </source>
</evidence>
<dbReference type="FunFam" id="3.30.160.60:FF:000832">
    <property type="entry name" value="sal-like protein 2 isoform X2"/>
    <property type="match status" value="1"/>
</dbReference>
<dbReference type="GO" id="GO:0000978">
    <property type="term" value="F:RNA polymerase II cis-regulatory region sequence-specific DNA binding"/>
    <property type="evidence" value="ECO:0007669"/>
    <property type="project" value="TreeGrafter"/>
</dbReference>
<feature type="domain" description="C2H2-type" evidence="19">
    <location>
        <begin position="399"/>
        <end position="426"/>
    </location>
</feature>
<keyword evidence="3" id="KW-0597">Phosphoprotein</keyword>
<evidence type="ECO:0000256" key="17">
    <source>
        <dbReference type="PROSITE-ProRule" id="PRU00042"/>
    </source>
</evidence>
<keyword evidence="8" id="KW-0832">Ubl conjugation</keyword>
<feature type="region of interest" description="Disordered" evidence="18">
    <location>
        <begin position="57"/>
        <end position="116"/>
    </location>
</feature>
<sequence>MAHETGRSSRLGGPCGEPAELGGDASEEDHPQVCAKCCAQFTDPTEFLAHQNACSTDPPVMVIIGGQENPNNSSTSSEPRAEGQNSPQVMEAEHSNPPDSGSSVPTDPSWGAERRVEESAGHFLVAATGTAAGGGGGLILASPKLGATPLPPESTPAPPPPPPPPPPPGVGSGHLNIPLILEELRVLQQRQIHQMQMTEQICRQVLLLGSLGQTVGTPASPSELPGTGTASSTKPLLPLFSPIKPVQTGKTLAPSSSSSSSSSGAETPKQAFFHLYHPLGSQHPFSAGGVGRSHKPTPTPSPALPGSADQLMASPHLAFPGTTGLLAAQCLGAARGLEAAASPGLLKPKNGSGELGYGEVMGPLEKPGGRHKCRFCAKVFGSDSALQIHLRSHTGERPYKCNVCGNRFTTRGNLKVHFHRHREKYPHVQMNPHPVPEHLDYVITSSGLPYGMSVPPEKAEEEVAVPGGGVERKPLVASTTALSATESLTLLSTGAGTATAPALPAFNKFVLMKAVEPKSKADENTPPGSEGSAIAGVAESGTATRMQLSKLVTSLPSWALLTNHFKSTGSFPFPYVLEPLGASPSETSKLQQLVEKIDRQGAVAVASTTSGAPTTSAPATSSSASSGPNQCVICLRVLSCPRALRLHYGQHGGERPFKCKVCGRAFSTRGNLRAHFVGHKASPAARAQNSCPICQKKFTNAVTLQQHVRMHLGGQIPNGGTTLSEGGGAAQENGSEQSTVSGPGSFPQQPSQQPSPEEELSEEEEEEEEEEEDVTDEDSLAGRGSESGGEKAVSVRGDSEEASGAEEEVGTVAAVAAVAAAAAAAATAGKEMDSNENVIQQPSLPPPPPDSLDQTQPMEQGASDVTGGMEEGGKAERSSSPKVALSREGEGSSGSSVEELSMQEAMRKEPGESSSRKACEVCGQTFATQAALEEHQKTHPKEGPLFTCVFCRQSFLERSILKKHMLLAHHQVHLSTHIWNCSPARRGRQLSLEGPVPLLSGDQVNLQDFLSQDIPAQLVRVGPLSFWNQYTAFLSHGLPTKPRSSSSTSTTALSLAPPVLFGPGNVPGNVPPTMGSREAQEKRAPLFLFRSPAPKAVPEKPVMEEK</sequence>
<feature type="region of interest" description="Disordered" evidence="18">
    <location>
        <begin position="218"/>
        <end position="266"/>
    </location>
</feature>
<evidence type="ECO:0000256" key="12">
    <source>
        <dbReference type="ARBA" id="ARBA00023242"/>
    </source>
</evidence>
<evidence type="ECO:0000256" key="4">
    <source>
        <dbReference type="ARBA" id="ARBA00022723"/>
    </source>
</evidence>
<dbReference type="eggNOG" id="KOG1074">
    <property type="taxonomic scope" value="Eukaryota"/>
</dbReference>
<dbReference type="InterPro" id="IPR013087">
    <property type="entry name" value="Znf_C2H2_type"/>
</dbReference>
<dbReference type="CTD" id="6297"/>
<feature type="compositionally biased region" description="Basic and acidic residues" evidence="18">
    <location>
        <begin position="871"/>
        <end position="890"/>
    </location>
</feature>
<evidence type="ECO:0000256" key="10">
    <source>
        <dbReference type="ARBA" id="ARBA00023125"/>
    </source>
</evidence>
<dbReference type="PROSITE" id="PS00028">
    <property type="entry name" value="ZINC_FINGER_C2H2_1"/>
    <property type="match status" value="5"/>
</dbReference>
<dbReference type="GO" id="GO:0048731">
    <property type="term" value="P:system development"/>
    <property type="evidence" value="ECO:0007669"/>
    <property type="project" value="UniProtKB-ARBA"/>
</dbReference>
<keyword evidence="12" id="KW-0539">Nucleus</keyword>
<feature type="compositionally biased region" description="Low complexity" evidence="18">
    <location>
        <begin position="1063"/>
        <end position="1072"/>
    </location>
</feature>
<evidence type="ECO:0000256" key="1">
    <source>
        <dbReference type="ARBA" id="ARBA00004123"/>
    </source>
</evidence>
<reference evidence="20" key="1">
    <citation type="submission" date="2024-06" db="UniProtKB">
        <authorList>
            <consortium name="Ensembl"/>
        </authorList>
    </citation>
    <scope>IDENTIFICATION</scope>
</reference>
<comment type="function">
    <text evidence="14">Probable transcription factor that plays a role in eye development before, during, and after optic fissure closure.</text>
</comment>
<dbReference type="EMBL" id="AEYP01046866">
    <property type="status" value="NOT_ANNOTATED_CDS"/>
    <property type="molecule type" value="Genomic_DNA"/>
</dbReference>
<accession>M3XM96</accession>
<dbReference type="Pfam" id="PF00096">
    <property type="entry name" value="zf-C2H2"/>
    <property type="match status" value="3"/>
</dbReference>
<feature type="domain" description="C2H2-type" evidence="19">
    <location>
        <begin position="689"/>
        <end position="716"/>
    </location>
</feature>
<dbReference type="FunFam" id="3.30.160.60:FF:000556">
    <property type="entry name" value="sal-like protein 2 isoform X2"/>
    <property type="match status" value="1"/>
</dbReference>
<dbReference type="GeneTree" id="ENSGT00940000162245"/>
<dbReference type="InterPro" id="IPR036236">
    <property type="entry name" value="Znf_C2H2_sf"/>
</dbReference>
<evidence type="ECO:0000256" key="2">
    <source>
        <dbReference type="ARBA" id="ARBA00022499"/>
    </source>
</evidence>
<evidence type="ECO:0000256" key="9">
    <source>
        <dbReference type="ARBA" id="ARBA00023015"/>
    </source>
</evidence>
<evidence type="ECO:0000259" key="19">
    <source>
        <dbReference type="PROSITE" id="PS50157"/>
    </source>
</evidence>
<dbReference type="PANTHER" id="PTHR23233:SF15">
    <property type="entry name" value="SAL-LIKE PROTEIN 2"/>
    <property type="match status" value="1"/>
</dbReference>
<evidence type="ECO:0000256" key="16">
    <source>
        <dbReference type="ARBA" id="ARBA00077410"/>
    </source>
</evidence>
<protein>
    <recommendedName>
        <fullName evidence="15">Sal-like protein 2</fullName>
    </recommendedName>
    <alternativeName>
        <fullName evidence="16">Zinc finger protein Spalt-2</fullName>
    </alternativeName>
</protein>
<evidence type="ECO:0000256" key="7">
    <source>
        <dbReference type="ARBA" id="ARBA00022833"/>
    </source>
</evidence>
<feature type="compositionally biased region" description="Low complexity" evidence="18">
    <location>
        <begin position="68"/>
        <end position="78"/>
    </location>
</feature>
<dbReference type="SMART" id="SM00355">
    <property type="entry name" value="ZnF_C2H2"/>
    <property type="match status" value="7"/>
</dbReference>
<feature type="compositionally biased region" description="Basic and acidic residues" evidence="18">
    <location>
        <begin position="905"/>
        <end position="916"/>
    </location>
</feature>
<keyword evidence="6 17" id="KW-0863">Zinc-finger</keyword>
<feature type="region of interest" description="Disordered" evidence="18">
    <location>
        <begin position="606"/>
        <end position="626"/>
    </location>
</feature>
<keyword evidence="9" id="KW-0805">Transcription regulation</keyword>
<name>M3XM96_MUSPF</name>
<feature type="domain" description="C2H2-type" evidence="19">
    <location>
        <begin position="657"/>
        <end position="684"/>
    </location>
</feature>
<dbReference type="GO" id="GO:0005634">
    <property type="term" value="C:nucleus"/>
    <property type="evidence" value="ECO:0007669"/>
    <property type="project" value="UniProtKB-SubCell"/>
</dbReference>
<dbReference type="STRING" id="9669.ENSMPUP00000000196"/>
<feature type="compositionally biased region" description="Polar residues" evidence="18">
    <location>
        <begin position="732"/>
        <end position="742"/>
    </location>
</feature>
<keyword evidence="5" id="KW-0677">Repeat</keyword>
<evidence type="ECO:0000256" key="8">
    <source>
        <dbReference type="ARBA" id="ARBA00022843"/>
    </source>
</evidence>
<dbReference type="Pfam" id="PF13912">
    <property type="entry name" value="zf-C2H2_6"/>
    <property type="match status" value="1"/>
</dbReference>
<dbReference type="SUPFAM" id="SSF57667">
    <property type="entry name" value="beta-beta-alpha zinc fingers"/>
    <property type="match status" value="3"/>
</dbReference>
<feature type="compositionally biased region" description="Polar residues" evidence="18">
    <location>
        <begin position="97"/>
        <end position="106"/>
    </location>
</feature>
<feature type="compositionally biased region" description="Pro residues" evidence="18">
    <location>
        <begin position="149"/>
        <end position="169"/>
    </location>
</feature>
<evidence type="ECO:0000256" key="18">
    <source>
        <dbReference type="SAM" id="MobiDB-lite"/>
    </source>
</evidence>
<evidence type="ECO:0000256" key="3">
    <source>
        <dbReference type="ARBA" id="ARBA00022553"/>
    </source>
</evidence>
<evidence type="ECO:0000256" key="13">
    <source>
        <dbReference type="ARBA" id="ARBA00038474"/>
    </source>
</evidence>
<dbReference type="CDD" id="cd20908">
    <property type="entry name" value="SUF4-like"/>
    <property type="match status" value="1"/>
</dbReference>
<organism evidence="20">
    <name type="scientific">Mustela putorius furo</name>
    <name type="common">European domestic ferret</name>
    <name type="synonym">Mustela furo</name>
    <dbReference type="NCBI Taxonomy" id="9669"/>
    <lineage>
        <taxon>Eukaryota</taxon>
        <taxon>Metazoa</taxon>
        <taxon>Chordata</taxon>
        <taxon>Craniata</taxon>
        <taxon>Vertebrata</taxon>
        <taxon>Euteleostomi</taxon>
        <taxon>Mammalia</taxon>
        <taxon>Eutheria</taxon>
        <taxon>Laurasiatheria</taxon>
        <taxon>Carnivora</taxon>
        <taxon>Caniformia</taxon>
        <taxon>Musteloidea</taxon>
        <taxon>Mustelidae</taxon>
        <taxon>Mustelinae</taxon>
        <taxon>Mustela</taxon>
    </lineage>
</organism>
<gene>
    <name evidence="20" type="primary">SALL2</name>
</gene>
<dbReference type="InParanoid" id="M3XM96"/>
<dbReference type="FunFam" id="3.30.160.60:FF:000574">
    <property type="entry name" value="sal-like protein 2 isoform X2"/>
    <property type="match status" value="1"/>
</dbReference>
<dbReference type="GO" id="GO:0008270">
    <property type="term" value="F:zinc ion binding"/>
    <property type="evidence" value="ECO:0007669"/>
    <property type="project" value="UniProtKB-KW"/>
</dbReference>
<dbReference type="GO" id="GO:0000981">
    <property type="term" value="F:DNA-binding transcription factor activity, RNA polymerase II-specific"/>
    <property type="evidence" value="ECO:0007669"/>
    <property type="project" value="TreeGrafter"/>
</dbReference>
<dbReference type="HOGENOM" id="CLU_013111_0_0_1"/>
<comment type="similarity">
    <text evidence="13">Belongs to the sal C2H2-type zinc-finger protein family.</text>
</comment>
<dbReference type="Ensembl" id="ENSMPUT00000000200.1">
    <property type="protein sequence ID" value="ENSMPUP00000000196.1"/>
    <property type="gene ID" value="ENSMPUG00000000199.1"/>
</dbReference>
<feature type="compositionally biased region" description="Low complexity" evidence="18">
    <location>
        <begin position="810"/>
        <end position="828"/>
    </location>
</feature>
<dbReference type="InterPro" id="IPR051565">
    <property type="entry name" value="Sal_C2H2-zinc-finger"/>
</dbReference>
<evidence type="ECO:0000256" key="11">
    <source>
        <dbReference type="ARBA" id="ARBA00023163"/>
    </source>
</evidence>
<evidence type="ECO:0000256" key="5">
    <source>
        <dbReference type="ARBA" id="ARBA00022737"/>
    </source>
</evidence>
<feature type="compositionally biased region" description="Acidic residues" evidence="18">
    <location>
        <begin position="756"/>
        <end position="779"/>
    </location>
</feature>
<dbReference type="PANTHER" id="PTHR23233">
    <property type="entry name" value="SAL-LIKE PROTEIN"/>
    <property type="match status" value="1"/>
</dbReference>
<dbReference type="Gene3D" id="3.30.160.60">
    <property type="entry name" value="Classic Zinc Finger"/>
    <property type="match status" value="4"/>
</dbReference>
<keyword evidence="10" id="KW-0238">DNA-binding</keyword>
<dbReference type="RefSeq" id="XP_004758640.2">
    <property type="nucleotide sequence ID" value="XM_004758583.3"/>
</dbReference>
<dbReference type="FunFam" id="3.30.160.60:FF:000215">
    <property type="entry name" value="Spalt-like transcription factor 3"/>
    <property type="match status" value="1"/>
</dbReference>
<proteinExistence type="inferred from homology"/>
<feature type="domain" description="C2H2-type" evidence="19">
    <location>
        <begin position="946"/>
        <end position="969"/>
    </location>
</feature>
<feature type="domain" description="C2H2-type" evidence="19">
    <location>
        <begin position="371"/>
        <end position="398"/>
    </location>
</feature>
<dbReference type="OrthoDB" id="8749569at2759"/>
<dbReference type="PROSITE" id="PS50157">
    <property type="entry name" value="ZINC_FINGER_C2H2_2"/>
    <property type="match status" value="7"/>
</dbReference>
<keyword evidence="4" id="KW-0479">Metal-binding</keyword>
<evidence type="ECO:0000256" key="15">
    <source>
        <dbReference type="ARBA" id="ARBA00069283"/>
    </source>
</evidence>
<keyword evidence="7" id="KW-0862">Zinc</keyword>
<feature type="region of interest" description="Disordered" evidence="18">
    <location>
        <begin position="137"/>
        <end position="175"/>
    </location>
</feature>
<feature type="region of interest" description="Disordered" evidence="18">
    <location>
        <begin position="712"/>
        <end position="916"/>
    </location>
</feature>
<keyword evidence="2" id="KW-1017">Isopeptide bond</keyword>
<dbReference type="OMA" id="STHVWNC"/>
<feature type="region of interest" description="Disordered" evidence="18">
    <location>
        <begin position="1"/>
        <end position="30"/>
    </location>
</feature>
<feature type="domain" description="C2H2-type" evidence="19">
    <location>
        <begin position="917"/>
        <end position="944"/>
    </location>
</feature>
<feature type="region of interest" description="Disordered" evidence="18">
    <location>
        <begin position="1063"/>
        <end position="1084"/>
    </location>
</feature>
<evidence type="ECO:0000256" key="14">
    <source>
        <dbReference type="ARBA" id="ARBA00060142"/>
    </source>
</evidence>